<evidence type="ECO:0000256" key="2">
    <source>
        <dbReference type="ARBA" id="ARBA00007261"/>
    </source>
</evidence>
<dbReference type="Pfam" id="PF00675">
    <property type="entry name" value="Peptidase_M16"/>
    <property type="match status" value="1"/>
</dbReference>
<dbReference type="GO" id="GO:0046872">
    <property type="term" value="F:metal ion binding"/>
    <property type="evidence" value="ECO:0007669"/>
    <property type="project" value="InterPro"/>
</dbReference>
<dbReference type="Gene3D" id="3.30.830.10">
    <property type="entry name" value="Metalloenzyme, LuxS/M16 peptidase-like"/>
    <property type="match status" value="2"/>
</dbReference>
<dbReference type="OrthoDB" id="277191at2759"/>
<proteinExistence type="inferred from homology"/>
<dbReference type="InterPro" id="IPR050361">
    <property type="entry name" value="MPP/UQCRC_Complex"/>
</dbReference>
<dbReference type="RefSeq" id="XP_002109360.1">
    <property type="nucleotide sequence ID" value="XM_002109324.1"/>
</dbReference>
<evidence type="ECO:0000259" key="4">
    <source>
        <dbReference type="Pfam" id="PF05193"/>
    </source>
</evidence>
<dbReference type="FunCoup" id="B3RNV1">
    <property type="interactions" value="2120"/>
</dbReference>
<dbReference type="AlphaFoldDB" id="B3RNV1"/>
<evidence type="ECO:0000256" key="1">
    <source>
        <dbReference type="ARBA" id="ARBA00002123"/>
    </source>
</evidence>
<feature type="domain" description="Peptidase M16 C-terminal" evidence="4">
    <location>
        <begin position="226"/>
        <end position="421"/>
    </location>
</feature>
<sequence length="516" mass="57467">MAWQRLLQSPRQISSGRYIHQLSRYYCSSYQQIPLSQPLPNIATPKYAPTIENSTQNPQLTQLSNGIKVITAPCYGQVGYIGAIVDAGSRYELAFPKGISHLMGKICFQGSRKFENKEDFIDKLDSYGVNVQCEMNRDCAVYSISGFRHGIPDMFAALADSILFPDLSQRNVENQKAALNAELEHIKMMADAEIILTELIHGAAYGEKSVGFSKFADMETFPEIDTSSLQRYHELLYTPKRLVIGGVGVNHQELVELAEKYFVSDVPSWFKSSTSPVEDETEYIGSNMDLPKAPAGPTMTAAMVSELSHAAFALQGVSYMDPDFFSLAVLSLLMGGGGSFSAGGPGKGMYSRIYRSVLCNYYWMFSCLCLQHCYVDSGLFVINASAPPEQMGQLAEVVMTTICNMKNGFHKDEVSRAKRQLQSVLLMNLESKQIMLEDLCRQTLSLPAYTSVQELCDNIEQVTEESLIRVVDRILSSKLSVAAYGNLKHFPSHEQMQEAMTNNGRIKSQSRFSFYS</sequence>
<protein>
    <recommendedName>
        <fullName evidence="7">Mitochondrial-processing peptidase subunit alpha</fullName>
    </recommendedName>
</protein>
<keyword evidence="6" id="KW-1185">Reference proteome</keyword>
<organism evidence="5 6">
    <name type="scientific">Trichoplax adhaerens</name>
    <name type="common">Trichoplax reptans</name>
    <dbReference type="NCBI Taxonomy" id="10228"/>
    <lineage>
        <taxon>Eukaryota</taxon>
        <taxon>Metazoa</taxon>
        <taxon>Placozoa</taxon>
        <taxon>Uniplacotomia</taxon>
        <taxon>Trichoplacea</taxon>
        <taxon>Trichoplacidae</taxon>
        <taxon>Trichoplax</taxon>
    </lineage>
</organism>
<dbReference type="PANTHER" id="PTHR11851:SF49">
    <property type="entry name" value="MITOCHONDRIAL-PROCESSING PEPTIDASE SUBUNIT ALPHA"/>
    <property type="match status" value="1"/>
</dbReference>
<dbReference type="InterPro" id="IPR007863">
    <property type="entry name" value="Peptidase_M16_C"/>
</dbReference>
<gene>
    <name evidence="5" type="ORF">TRIADDRAFT_21554</name>
</gene>
<dbReference type="PANTHER" id="PTHR11851">
    <property type="entry name" value="METALLOPROTEASE"/>
    <property type="match status" value="1"/>
</dbReference>
<dbReference type="SUPFAM" id="SSF63411">
    <property type="entry name" value="LuxS/MPP-like metallohydrolase"/>
    <property type="match status" value="2"/>
</dbReference>
<dbReference type="Pfam" id="PF05193">
    <property type="entry name" value="Peptidase_M16_C"/>
    <property type="match status" value="1"/>
</dbReference>
<dbReference type="EMBL" id="DS985242">
    <property type="protein sequence ID" value="EDV27526.1"/>
    <property type="molecule type" value="Genomic_DNA"/>
</dbReference>
<dbReference type="InParanoid" id="B3RNV1"/>
<dbReference type="GO" id="GO:0006627">
    <property type="term" value="P:protein processing involved in protein targeting to mitochondrion"/>
    <property type="evidence" value="ECO:0000318"/>
    <property type="project" value="GO_Central"/>
</dbReference>
<accession>B3RNV1</accession>
<comment type="similarity">
    <text evidence="2">Belongs to the peptidase M16 family.</text>
</comment>
<dbReference type="InterPro" id="IPR011765">
    <property type="entry name" value="Pept_M16_N"/>
</dbReference>
<dbReference type="STRING" id="10228.B3RNV1"/>
<dbReference type="PhylomeDB" id="B3RNV1"/>
<dbReference type="eggNOG" id="KOG2067">
    <property type="taxonomic scope" value="Eukaryota"/>
</dbReference>
<dbReference type="HOGENOM" id="CLU_009902_5_2_1"/>
<evidence type="ECO:0000313" key="5">
    <source>
        <dbReference type="EMBL" id="EDV27526.1"/>
    </source>
</evidence>
<dbReference type="OMA" id="LKYHHSP"/>
<dbReference type="InterPro" id="IPR011249">
    <property type="entry name" value="Metalloenz_LuxS/M16"/>
</dbReference>
<evidence type="ECO:0000313" key="6">
    <source>
        <dbReference type="Proteomes" id="UP000009022"/>
    </source>
</evidence>
<evidence type="ECO:0000259" key="3">
    <source>
        <dbReference type="Pfam" id="PF00675"/>
    </source>
</evidence>
<dbReference type="CTD" id="6751126"/>
<dbReference type="KEGG" id="tad:TRIADDRAFT_21554"/>
<reference evidence="5 6" key="1">
    <citation type="journal article" date="2008" name="Nature">
        <title>The Trichoplax genome and the nature of placozoans.</title>
        <authorList>
            <person name="Srivastava M."/>
            <person name="Begovic E."/>
            <person name="Chapman J."/>
            <person name="Putnam N.H."/>
            <person name="Hellsten U."/>
            <person name="Kawashima T."/>
            <person name="Kuo A."/>
            <person name="Mitros T."/>
            <person name="Salamov A."/>
            <person name="Carpenter M.L."/>
            <person name="Signorovitch A.Y."/>
            <person name="Moreno M.A."/>
            <person name="Kamm K."/>
            <person name="Grimwood J."/>
            <person name="Schmutz J."/>
            <person name="Shapiro H."/>
            <person name="Grigoriev I.V."/>
            <person name="Buss L.W."/>
            <person name="Schierwater B."/>
            <person name="Dellaporta S.L."/>
            <person name="Rokhsar D.S."/>
        </authorList>
    </citation>
    <scope>NUCLEOTIDE SEQUENCE [LARGE SCALE GENOMIC DNA]</scope>
    <source>
        <strain evidence="5 6">Grell-BS-1999</strain>
    </source>
</reference>
<dbReference type="Proteomes" id="UP000009022">
    <property type="component" value="Unassembled WGS sequence"/>
</dbReference>
<comment type="function">
    <text evidence="1">Substrate recognition and binding subunit of the essential mitochondrial processing protease (MPP), which cleaves the mitochondrial sequence off newly imported precursors proteins.</text>
</comment>
<evidence type="ECO:0008006" key="7">
    <source>
        <dbReference type="Google" id="ProtNLM"/>
    </source>
</evidence>
<feature type="domain" description="Peptidase M16 N-terminal" evidence="3">
    <location>
        <begin position="77"/>
        <end position="211"/>
    </location>
</feature>
<dbReference type="GO" id="GO:0005739">
    <property type="term" value="C:mitochondrion"/>
    <property type="evidence" value="ECO:0000318"/>
    <property type="project" value="GO_Central"/>
</dbReference>
<dbReference type="GeneID" id="6751126"/>
<name>B3RNV1_TRIAD</name>